<feature type="transmembrane region" description="Helical" evidence="1">
    <location>
        <begin position="28"/>
        <end position="49"/>
    </location>
</feature>
<keyword evidence="1" id="KW-1133">Transmembrane helix</keyword>
<organism evidence="2">
    <name type="scientific">marine sediment metagenome</name>
    <dbReference type="NCBI Taxonomy" id="412755"/>
    <lineage>
        <taxon>unclassified sequences</taxon>
        <taxon>metagenomes</taxon>
        <taxon>ecological metagenomes</taxon>
    </lineage>
</organism>
<sequence>MSTKKIINKRRGKITDVEKSERLRIKCLIVWGIIGILMLISFVVFNSFLEGKSMREFPANVAGAFLMLWMLTGIGLSGGGGGM</sequence>
<dbReference type="EMBL" id="LAZR01000262">
    <property type="protein sequence ID" value="KKN78501.1"/>
    <property type="molecule type" value="Genomic_DNA"/>
</dbReference>
<comment type="caution">
    <text evidence="2">The sequence shown here is derived from an EMBL/GenBank/DDBJ whole genome shotgun (WGS) entry which is preliminary data.</text>
</comment>
<proteinExistence type="predicted"/>
<dbReference type="AlphaFoldDB" id="A0A0F9VYJ4"/>
<accession>A0A0F9VYJ4</accession>
<keyword evidence="1" id="KW-0812">Transmembrane</keyword>
<reference evidence="2" key="1">
    <citation type="journal article" date="2015" name="Nature">
        <title>Complex archaea that bridge the gap between prokaryotes and eukaryotes.</title>
        <authorList>
            <person name="Spang A."/>
            <person name="Saw J.H."/>
            <person name="Jorgensen S.L."/>
            <person name="Zaremba-Niedzwiedzka K."/>
            <person name="Martijn J."/>
            <person name="Lind A.E."/>
            <person name="van Eijk R."/>
            <person name="Schleper C."/>
            <person name="Guy L."/>
            <person name="Ettema T.J."/>
        </authorList>
    </citation>
    <scope>NUCLEOTIDE SEQUENCE</scope>
</reference>
<feature type="transmembrane region" description="Helical" evidence="1">
    <location>
        <begin position="61"/>
        <end position="81"/>
    </location>
</feature>
<evidence type="ECO:0008006" key="3">
    <source>
        <dbReference type="Google" id="ProtNLM"/>
    </source>
</evidence>
<evidence type="ECO:0000313" key="2">
    <source>
        <dbReference type="EMBL" id="KKN78501.1"/>
    </source>
</evidence>
<evidence type="ECO:0000256" key="1">
    <source>
        <dbReference type="SAM" id="Phobius"/>
    </source>
</evidence>
<name>A0A0F9VYJ4_9ZZZZ</name>
<keyword evidence="1" id="KW-0472">Membrane</keyword>
<gene>
    <name evidence="2" type="ORF">LCGC14_0350330</name>
</gene>
<protein>
    <recommendedName>
        <fullName evidence="3">DNA translocase FtsK 4TM region domain-containing protein</fullName>
    </recommendedName>
</protein>